<name>A0AAW0RQ06_9HYPO</name>
<dbReference type="InterPro" id="IPR009003">
    <property type="entry name" value="Peptidase_S1_PA"/>
</dbReference>
<organism evidence="4 5">
    <name type="scientific">Beauveria asiatica</name>
    <dbReference type="NCBI Taxonomy" id="1069075"/>
    <lineage>
        <taxon>Eukaryota</taxon>
        <taxon>Fungi</taxon>
        <taxon>Dikarya</taxon>
        <taxon>Ascomycota</taxon>
        <taxon>Pezizomycotina</taxon>
        <taxon>Sordariomycetes</taxon>
        <taxon>Hypocreomycetidae</taxon>
        <taxon>Hypocreales</taxon>
        <taxon>Cordycipitaceae</taxon>
        <taxon>Beauveria</taxon>
    </lineage>
</organism>
<dbReference type="Gene3D" id="2.40.10.10">
    <property type="entry name" value="Trypsin-like serine proteases"/>
    <property type="match status" value="1"/>
</dbReference>
<feature type="signal peptide" evidence="2">
    <location>
        <begin position="1"/>
        <end position="20"/>
    </location>
</feature>
<dbReference type="Pfam" id="PF00089">
    <property type="entry name" value="Trypsin"/>
    <property type="match status" value="1"/>
</dbReference>
<dbReference type="PRINTS" id="PR00722">
    <property type="entry name" value="CHYMOTRYPSIN"/>
</dbReference>
<keyword evidence="1" id="KW-1015">Disulfide bond</keyword>
<protein>
    <recommendedName>
        <fullName evidence="3">Peptidase S1 domain-containing protein</fullName>
    </recommendedName>
</protein>
<dbReference type="InterPro" id="IPR001254">
    <property type="entry name" value="Trypsin_dom"/>
</dbReference>
<dbReference type="Proteomes" id="UP001397290">
    <property type="component" value="Unassembled WGS sequence"/>
</dbReference>
<dbReference type="CDD" id="cd00190">
    <property type="entry name" value="Tryp_SPc"/>
    <property type="match status" value="1"/>
</dbReference>
<evidence type="ECO:0000256" key="1">
    <source>
        <dbReference type="ARBA" id="ARBA00023157"/>
    </source>
</evidence>
<dbReference type="GO" id="GO:0006508">
    <property type="term" value="P:proteolysis"/>
    <property type="evidence" value="ECO:0007669"/>
    <property type="project" value="InterPro"/>
</dbReference>
<comment type="caution">
    <text evidence="4">The sequence shown here is derived from an EMBL/GenBank/DDBJ whole genome shotgun (WGS) entry which is preliminary data.</text>
</comment>
<dbReference type="InterPro" id="IPR043504">
    <property type="entry name" value="Peptidase_S1_PA_chymotrypsin"/>
</dbReference>
<sequence>MLPKVIIALAVAFPAISAAAATINKRIIGGEDAKEGEFPPMVRIYLGAQSCGGVLINKYSVLTAAHCVQVDTAKDGESSGIRGTKIHPDYHFYGLYALHDIGLVFLKEGFDESETIGHASLPQNGSYPEVTSEAIALGWGMQDFTEFDNPPPPLDKLSKVVLPIRPRQDCWNRVLDAGQTGTDTIVCAGGNGKNPCSNDSGGPLISKQGQVIGIASFVIEDKGGNWCNLEPSVFTRVSSYLAWINENIEKEPFVSPSTEEQPSVAVPTPTIPTSVPTVSNFPEAFEEMIKELCDRRGLGSDGSCLPVGKYCLMNGRNDGYASLDACADAFKEAGLLH</sequence>
<proteinExistence type="predicted"/>
<dbReference type="GO" id="GO:0004252">
    <property type="term" value="F:serine-type endopeptidase activity"/>
    <property type="evidence" value="ECO:0007669"/>
    <property type="project" value="InterPro"/>
</dbReference>
<dbReference type="SMART" id="SM00020">
    <property type="entry name" value="Tryp_SPc"/>
    <property type="match status" value="1"/>
</dbReference>
<dbReference type="SUPFAM" id="SSF50494">
    <property type="entry name" value="Trypsin-like serine proteases"/>
    <property type="match status" value="1"/>
</dbReference>
<dbReference type="InterPro" id="IPR001314">
    <property type="entry name" value="Peptidase_S1A"/>
</dbReference>
<evidence type="ECO:0000256" key="2">
    <source>
        <dbReference type="SAM" id="SignalP"/>
    </source>
</evidence>
<dbReference type="PANTHER" id="PTHR24256">
    <property type="entry name" value="TRYPTASE-RELATED"/>
    <property type="match status" value="1"/>
</dbReference>
<dbReference type="PROSITE" id="PS50240">
    <property type="entry name" value="TRYPSIN_DOM"/>
    <property type="match status" value="1"/>
</dbReference>
<gene>
    <name evidence="4" type="ORF">G3M48_006271</name>
</gene>
<dbReference type="PROSITE" id="PS00134">
    <property type="entry name" value="TRYPSIN_HIS"/>
    <property type="match status" value="1"/>
</dbReference>
<dbReference type="AlphaFoldDB" id="A0AAW0RQ06"/>
<accession>A0AAW0RQ06</accession>
<evidence type="ECO:0000259" key="3">
    <source>
        <dbReference type="PROSITE" id="PS50240"/>
    </source>
</evidence>
<reference evidence="4 5" key="1">
    <citation type="submission" date="2020-02" db="EMBL/GenBank/DDBJ databases">
        <title>Comparative genomics of the hypocrealean fungal genus Beauvera.</title>
        <authorList>
            <person name="Showalter D.N."/>
            <person name="Bushley K.E."/>
            <person name="Rehner S.A."/>
        </authorList>
    </citation>
    <scope>NUCLEOTIDE SEQUENCE [LARGE SCALE GENOMIC DNA]</scope>
    <source>
        <strain evidence="4 5">ARSEF4384</strain>
    </source>
</reference>
<dbReference type="InterPro" id="IPR018114">
    <property type="entry name" value="TRYPSIN_HIS"/>
</dbReference>
<keyword evidence="5" id="KW-1185">Reference proteome</keyword>
<feature type="domain" description="Peptidase S1" evidence="3">
    <location>
        <begin position="27"/>
        <end position="249"/>
    </location>
</feature>
<feature type="chain" id="PRO_5043900759" description="Peptidase S1 domain-containing protein" evidence="2">
    <location>
        <begin position="21"/>
        <end position="337"/>
    </location>
</feature>
<dbReference type="InterPro" id="IPR051487">
    <property type="entry name" value="Ser/Thr_Proteases_Immune/Dev"/>
</dbReference>
<keyword evidence="2" id="KW-0732">Signal</keyword>
<evidence type="ECO:0000313" key="5">
    <source>
        <dbReference type="Proteomes" id="UP001397290"/>
    </source>
</evidence>
<evidence type="ECO:0000313" key="4">
    <source>
        <dbReference type="EMBL" id="KAK8144120.1"/>
    </source>
</evidence>
<dbReference type="EMBL" id="JAAHCF010000424">
    <property type="protein sequence ID" value="KAK8144120.1"/>
    <property type="molecule type" value="Genomic_DNA"/>
</dbReference>